<keyword evidence="3" id="KW-1185">Reference proteome</keyword>
<evidence type="ECO:0000313" key="3">
    <source>
        <dbReference type="Proteomes" id="UP001595990"/>
    </source>
</evidence>
<dbReference type="Gene3D" id="1.10.260.40">
    <property type="entry name" value="lambda repressor-like DNA-binding domains"/>
    <property type="match status" value="1"/>
</dbReference>
<proteinExistence type="predicted"/>
<dbReference type="InterPro" id="IPR001387">
    <property type="entry name" value="Cro/C1-type_HTH"/>
</dbReference>
<name>A0ABV9BGT2_9ACTN</name>
<dbReference type="InterPro" id="IPR010982">
    <property type="entry name" value="Lambda_DNA-bd_dom_sf"/>
</dbReference>
<sequence>MNWSESAVRTAASEGDYGRVIELVRQAARLTQGQLGDACGMSQSAVSRLERRGQREYPMATLARIAHHLGIPLRLVGLADDGAPAKGGSGSETEDMQRRRDFLAGVAATAAAPVLGSVAPAHPDWGAGQAAVLRIATTAYRRMDATAPTRQLSETVQGHLRLIQTVAGPVKDAAARARLAAVGSEAASLAGWLSWDMADHGSARTWYGAAIKAAQRAGDPLLIAYQQGSLASFEVDSGNPAQGLSLIRGARRKLGPERPAIAAAWLSSLEAVAHATAGDERAADRALTSSAAEAARATETPPPWPWVFSFDERKVAAARVTCGARLGRPRWVHSSAVDASAALSSGHEKQRALLALDIAAGHMTAGHLDGAFALATRALETGIRLRSGRVVERARAFRRCYSSPTPPTVVRNFDEQMHDVYM</sequence>
<dbReference type="SMART" id="SM00530">
    <property type="entry name" value="HTH_XRE"/>
    <property type="match status" value="1"/>
</dbReference>
<dbReference type="CDD" id="cd00093">
    <property type="entry name" value="HTH_XRE"/>
    <property type="match status" value="1"/>
</dbReference>
<dbReference type="SUPFAM" id="SSF47413">
    <property type="entry name" value="lambda repressor-like DNA-binding domains"/>
    <property type="match status" value="1"/>
</dbReference>
<organism evidence="2 3">
    <name type="scientific">Streptomyces ehimensis</name>
    <dbReference type="NCBI Taxonomy" id="68195"/>
    <lineage>
        <taxon>Bacteria</taxon>
        <taxon>Bacillati</taxon>
        <taxon>Actinomycetota</taxon>
        <taxon>Actinomycetes</taxon>
        <taxon>Kitasatosporales</taxon>
        <taxon>Streptomycetaceae</taxon>
        <taxon>Streptomyces</taxon>
    </lineage>
</organism>
<reference evidence="3" key="1">
    <citation type="journal article" date="2019" name="Int. J. Syst. Evol. Microbiol.">
        <title>The Global Catalogue of Microorganisms (GCM) 10K type strain sequencing project: providing services to taxonomists for standard genome sequencing and annotation.</title>
        <authorList>
            <consortium name="The Broad Institute Genomics Platform"/>
            <consortium name="The Broad Institute Genome Sequencing Center for Infectious Disease"/>
            <person name="Wu L."/>
            <person name="Ma J."/>
        </authorList>
    </citation>
    <scope>NUCLEOTIDE SEQUENCE [LARGE SCALE GENOMIC DNA]</scope>
    <source>
        <strain evidence="3">CECT 8064</strain>
    </source>
</reference>
<dbReference type="Pfam" id="PF13560">
    <property type="entry name" value="HTH_31"/>
    <property type="match status" value="1"/>
</dbReference>
<comment type="caution">
    <text evidence="2">The sequence shown here is derived from an EMBL/GenBank/DDBJ whole genome shotgun (WGS) entry which is preliminary data.</text>
</comment>
<feature type="domain" description="HTH cro/C1-type" evidence="1">
    <location>
        <begin position="21"/>
        <end position="76"/>
    </location>
</feature>
<dbReference type="RefSeq" id="WP_417922670.1">
    <property type="nucleotide sequence ID" value="NZ_JBHSFS010000004.1"/>
</dbReference>
<accession>A0ABV9BGT2</accession>
<dbReference type="Proteomes" id="UP001595990">
    <property type="component" value="Unassembled WGS sequence"/>
</dbReference>
<protein>
    <submittedName>
        <fullName evidence="2">Multiprotein-bridging factor 1 family protein</fullName>
    </submittedName>
</protein>
<gene>
    <name evidence="2" type="ORF">ACFPEN_09840</name>
</gene>
<evidence type="ECO:0000313" key="2">
    <source>
        <dbReference type="EMBL" id="MFC4513236.1"/>
    </source>
</evidence>
<dbReference type="PROSITE" id="PS50943">
    <property type="entry name" value="HTH_CROC1"/>
    <property type="match status" value="1"/>
</dbReference>
<evidence type="ECO:0000259" key="1">
    <source>
        <dbReference type="PROSITE" id="PS50943"/>
    </source>
</evidence>
<dbReference type="EMBL" id="JBHSFS010000004">
    <property type="protein sequence ID" value="MFC4513236.1"/>
    <property type="molecule type" value="Genomic_DNA"/>
</dbReference>